<dbReference type="AlphaFoldDB" id="A0A0X7K2Z5"/>
<evidence type="ECO:0000313" key="1">
    <source>
        <dbReference type="EMBL" id="AVE06789.1"/>
    </source>
</evidence>
<dbReference type="Pfam" id="PF07119">
    <property type="entry name" value="DUF1375"/>
    <property type="match status" value="1"/>
</dbReference>
<dbReference type="PROSITE" id="PS51257">
    <property type="entry name" value="PROKAR_LIPOPROTEIN"/>
    <property type="match status" value="1"/>
</dbReference>
<protein>
    <submittedName>
        <fullName evidence="1">YceK/YidQ family lipoprotein</fullName>
    </submittedName>
</protein>
<dbReference type="GeneID" id="97923923"/>
<dbReference type="EMBL" id="LRMR01000018">
    <property type="protein sequence ID" value="KWU50032.1"/>
    <property type="molecule type" value="Genomic_DNA"/>
</dbReference>
<reference evidence="2" key="1">
    <citation type="submission" date="2016-01" db="EMBL/GenBank/DDBJ databases">
        <authorList>
            <person name="McClelland M."/>
            <person name="Jain A."/>
            <person name="Saraogi P."/>
            <person name="Mendelson R."/>
            <person name="Westerman R."/>
            <person name="SanMiguel P."/>
            <person name="Csonka L."/>
        </authorList>
    </citation>
    <scope>NUCLEOTIDE SEQUENCE [LARGE SCALE GENOMIC DNA]</scope>
    <source>
        <strain evidence="2">Ps006</strain>
    </source>
</reference>
<sequence length="106" mass="11579">MNVKTALAVGLVSMTISGCGTLNTVLREDVAATRELRKQKTYCAAIPRIYSGVAFDFCLLHAAPDPTGVLIPFVLADIALSGALDTVVLPYTLYRQVEYGYLYVYR</sequence>
<evidence type="ECO:0000313" key="2">
    <source>
        <dbReference type="EMBL" id="KWU50032.1"/>
    </source>
</evidence>
<organism evidence="2 3">
    <name type="scientific">Pseudomonas palleroniana</name>
    <dbReference type="NCBI Taxonomy" id="191390"/>
    <lineage>
        <taxon>Bacteria</taxon>
        <taxon>Pseudomonadati</taxon>
        <taxon>Pseudomonadota</taxon>
        <taxon>Gammaproteobacteria</taxon>
        <taxon>Pseudomonadales</taxon>
        <taxon>Pseudomonadaceae</taxon>
        <taxon>Pseudomonas</taxon>
    </lineage>
</organism>
<dbReference type="Proteomes" id="UP000237830">
    <property type="component" value="Chromosome"/>
</dbReference>
<dbReference type="OrthoDB" id="8547342at2"/>
<dbReference type="InterPro" id="IPR010780">
    <property type="entry name" value="DUF1375"/>
</dbReference>
<dbReference type="Proteomes" id="UP000067111">
    <property type="component" value="Unassembled WGS sequence"/>
</dbReference>
<gene>
    <name evidence="2" type="ORF">AWV77_15725</name>
    <name evidence="1" type="ORF">CYL20_20270</name>
</gene>
<name>A0A0X7K2Z5_9PSED</name>
<reference evidence="3" key="2">
    <citation type="submission" date="2016-01" db="EMBL/GenBank/DDBJ databases">
        <authorList>
            <person name="Gamez R.M."/>
            <person name="Rodriguez F."/>
            <person name="Bernal J.F."/>
            <person name="Agarwala R."/>
            <person name="Landsman D."/>
            <person name="Marino-Ramirez L."/>
        </authorList>
    </citation>
    <scope>NUCLEOTIDE SEQUENCE [LARGE SCALE GENOMIC DNA]</scope>
    <source>
        <strain evidence="3">Ps006</strain>
    </source>
</reference>
<evidence type="ECO:0000313" key="4">
    <source>
        <dbReference type="Proteomes" id="UP000237830"/>
    </source>
</evidence>
<evidence type="ECO:0000313" key="3">
    <source>
        <dbReference type="Proteomes" id="UP000067111"/>
    </source>
</evidence>
<accession>A0A0X7K2Z5</accession>
<keyword evidence="1" id="KW-0449">Lipoprotein</keyword>
<dbReference type="EMBL" id="CP025494">
    <property type="protein sequence ID" value="AVE06789.1"/>
    <property type="molecule type" value="Genomic_DNA"/>
</dbReference>
<dbReference type="RefSeq" id="WP_060755146.1">
    <property type="nucleotide sequence ID" value="NZ_CP025494.1"/>
</dbReference>
<proteinExistence type="predicted"/>
<reference evidence="1 4" key="3">
    <citation type="submission" date="2017-12" db="EMBL/GenBank/DDBJ databases">
        <title>Genome sequence of Pseudomonas palleroniana MAB3.</title>
        <authorList>
            <person name="Nascimento F.X."/>
        </authorList>
    </citation>
    <scope>NUCLEOTIDE SEQUENCE [LARGE SCALE GENOMIC DNA]</scope>
    <source>
        <strain evidence="1 4">MAB3</strain>
    </source>
</reference>
<accession>A0A2L1JE80</accession>